<evidence type="ECO:0000259" key="1">
    <source>
        <dbReference type="Pfam" id="PF20236"/>
    </source>
</evidence>
<dbReference type="AlphaFoldDB" id="A0A9P7S1F0"/>
<reference evidence="2" key="1">
    <citation type="journal article" date="2021" name="Genome Biol. Evol.">
        <title>The assembled and annotated genome of the fairy-ring fungus Marasmius oreades.</title>
        <authorList>
            <person name="Hiltunen M."/>
            <person name="Ament-Velasquez S.L."/>
            <person name="Johannesson H."/>
        </authorList>
    </citation>
    <scope>NUCLEOTIDE SEQUENCE</scope>
    <source>
        <strain evidence="2">03SP1</strain>
    </source>
</reference>
<dbReference type="KEGG" id="more:E1B28_007237"/>
<evidence type="ECO:0000313" key="3">
    <source>
        <dbReference type="Proteomes" id="UP001049176"/>
    </source>
</evidence>
<accession>A0A9P7S1F0</accession>
<dbReference type="OrthoDB" id="2910790at2759"/>
<dbReference type="EMBL" id="CM032184">
    <property type="protein sequence ID" value="KAG7093567.1"/>
    <property type="molecule type" value="Genomic_DNA"/>
</dbReference>
<gene>
    <name evidence="2" type="ORF">E1B28_007237</name>
</gene>
<feature type="domain" description="DUF6593" evidence="1">
    <location>
        <begin position="31"/>
        <end position="188"/>
    </location>
</feature>
<keyword evidence="3" id="KW-1185">Reference proteome</keyword>
<comment type="caution">
    <text evidence="2">The sequence shown here is derived from an EMBL/GenBank/DDBJ whole genome shotgun (WGS) entry which is preliminary data.</text>
</comment>
<name>A0A9P7S1F0_9AGAR</name>
<dbReference type="RefSeq" id="XP_043010037.1">
    <property type="nucleotide sequence ID" value="XM_043151955.1"/>
</dbReference>
<sequence>MNSPRTPLPYIFEDRTGTLTLSDFDDMYDRLFYRVSRPVPQKPITMIFNMERRASRHRDRNISPFHQNPLAVLEFLPDESLGRISFNHGPKAFSLPMGSYLRKTSILGVSRSRKFVGADGVEYRWNHRSVPGHEWTCTTAAGNYLVAHFNLKPPHERAYDVSGNTLTVYEPFVHVATEILATLTIMRHILQYNL</sequence>
<protein>
    <recommendedName>
        <fullName evidence="1">DUF6593 domain-containing protein</fullName>
    </recommendedName>
</protein>
<dbReference type="InterPro" id="IPR046528">
    <property type="entry name" value="DUF6593"/>
</dbReference>
<evidence type="ECO:0000313" key="2">
    <source>
        <dbReference type="EMBL" id="KAG7093567.1"/>
    </source>
</evidence>
<dbReference type="GeneID" id="66076313"/>
<dbReference type="Proteomes" id="UP001049176">
    <property type="component" value="Chromosome 4"/>
</dbReference>
<organism evidence="2 3">
    <name type="scientific">Marasmius oreades</name>
    <name type="common">fairy-ring Marasmius</name>
    <dbReference type="NCBI Taxonomy" id="181124"/>
    <lineage>
        <taxon>Eukaryota</taxon>
        <taxon>Fungi</taxon>
        <taxon>Dikarya</taxon>
        <taxon>Basidiomycota</taxon>
        <taxon>Agaricomycotina</taxon>
        <taxon>Agaricomycetes</taxon>
        <taxon>Agaricomycetidae</taxon>
        <taxon>Agaricales</taxon>
        <taxon>Marasmiineae</taxon>
        <taxon>Marasmiaceae</taxon>
        <taxon>Marasmius</taxon>
    </lineage>
</organism>
<dbReference type="Pfam" id="PF20236">
    <property type="entry name" value="DUF6593"/>
    <property type="match status" value="1"/>
</dbReference>
<proteinExistence type="predicted"/>